<evidence type="ECO:0000256" key="9">
    <source>
        <dbReference type="HAMAP-Rule" id="MF_00061"/>
    </source>
</evidence>
<dbReference type="InterPro" id="IPR014721">
    <property type="entry name" value="Ribsml_uS5_D2-typ_fold_subgr"/>
</dbReference>
<protein>
    <recommendedName>
        <fullName evidence="3 9">4-diphosphocytidyl-2-C-methyl-D-erythritol kinase</fullName>
        <shortName evidence="9">CMK</shortName>
        <ecNumber evidence="2 9">2.7.1.148</ecNumber>
    </recommendedName>
    <alternativeName>
        <fullName evidence="8 9">4-(cytidine-5'-diphospho)-2-C-methyl-D-erythritol kinase</fullName>
    </alternativeName>
</protein>
<dbReference type="InterPro" id="IPR036554">
    <property type="entry name" value="GHMP_kinase_C_sf"/>
</dbReference>
<dbReference type="PANTHER" id="PTHR43527:SF2">
    <property type="entry name" value="4-DIPHOSPHOCYTIDYL-2-C-METHYL-D-ERYTHRITOL KINASE, CHLOROPLASTIC"/>
    <property type="match status" value="1"/>
</dbReference>
<dbReference type="Gene3D" id="3.30.230.10">
    <property type="match status" value="1"/>
</dbReference>
<dbReference type="Pfam" id="PF08544">
    <property type="entry name" value="GHMP_kinases_C"/>
    <property type="match status" value="1"/>
</dbReference>
<evidence type="ECO:0000256" key="6">
    <source>
        <dbReference type="ARBA" id="ARBA00022777"/>
    </source>
</evidence>
<dbReference type="Proteomes" id="UP000886070">
    <property type="component" value="Unassembled WGS sequence"/>
</dbReference>
<evidence type="ECO:0000256" key="2">
    <source>
        <dbReference type="ARBA" id="ARBA00012052"/>
    </source>
</evidence>
<evidence type="ECO:0000256" key="3">
    <source>
        <dbReference type="ARBA" id="ARBA00017473"/>
    </source>
</evidence>
<evidence type="ECO:0000256" key="8">
    <source>
        <dbReference type="ARBA" id="ARBA00032554"/>
    </source>
</evidence>
<keyword evidence="4 9" id="KW-0808">Transferase</keyword>
<dbReference type="Gene3D" id="3.30.70.890">
    <property type="entry name" value="GHMP kinase, C-terminal domain"/>
    <property type="match status" value="1"/>
</dbReference>
<comment type="function">
    <text evidence="9">Catalyzes the phosphorylation of the position 2 hydroxy group of 4-diphosphocytidyl-2C-methyl-D-erythritol.</text>
</comment>
<comment type="catalytic activity">
    <reaction evidence="9">
        <text>4-CDP-2-C-methyl-D-erythritol + ATP = 4-CDP-2-C-methyl-D-erythritol 2-phosphate + ADP + H(+)</text>
        <dbReference type="Rhea" id="RHEA:18437"/>
        <dbReference type="ChEBI" id="CHEBI:15378"/>
        <dbReference type="ChEBI" id="CHEBI:30616"/>
        <dbReference type="ChEBI" id="CHEBI:57823"/>
        <dbReference type="ChEBI" id="CHEBI:57919"/>
        <dbReference type="ChEBI" id="CHEBI:456216"/>
        <dbReference type="EC" id="2.7.1.148"/>
    </reaction>
</comment>
<dbReference type="NCBIfam" id="TIGR00154">
    <property type="entry name" value="ispE"/>
    <property type="match status" value="1"/>
</dbReference>
<reference evidence="12" key="1">
    <citation type="journal article" date="2020" name="mSystems">
        <title>Genome- and Community-Level Interaction Insights into Carbon Utilization and Element Cycling Functions of Hydrothermarchaeota in Hydrothermal Sediment.</title>
        <authorList>
            <person name="Zhou Z."/>
            <person name="Liu Y."/>
            <person name="Xu W."/>
            <person name="Pan J."/>
            <person name="Luo Z.H."/>
            <person name="Li M."/>
        </authorList>
    </citation>
    <scope>NUCLEOTIDE SEQUENCE [LARGE SCALE GENOMIC DNA]</scope>
    <source>
        <strain evidence="12">HyVt-92</strain>
    </source>
</reference>
<comment type="caution">
    <text evidence="12">The sequence shown here is derived from an EMBL/GenBank/DDBJ whole genome shotgun (WGS) entry which is preliminary data.</text>
</comment>
<evidence type="ECO:0000313" key="12">
    <source>
        <dbReference type="EMBL" id="HHF98872.1"/>
    </source>
</evidence>
<dbReference type="GO" id="GO:0050515">
    <property type="term" value="F:4-(cytidine 5'-diphospho)-2-C-methyl-D-erythritol kinase activity"/>
    <property type="evidence" value="ECO:0007669"/>
    <property type="project" value="UniProtKB-UniRule"/>
</dbReference>
<keyword evidence="5 9" id="KW-0547">Nucleotide-binding</keyword>
<feature type="active site" evidence="9">
    <location>
        <position position="11"/>
    </location>
</feature>
<dbReference type="GO" id="GO:0019288">
    <property type="term" value="P:isopentenyl diphosphate biosynthetic process, methylerythritol 4-phosphate pathway"/>
    <property type="evidence" value="ECO:0007669"/>
    <property type="project" value="UniProtKB-UniRule"/>
</dbReference>
<comment type="pathway">
    <text evidence="9">Isoprenoid biosynthesis; isopentenyl diphosphate biosynthesis via DXP pathway; isopentenyl diphosphate from 1-deoxy-D-xylulose 5-phosphate: step 3/6.</text>
</comment>
<dbReference type="SUPFAM" id="SSF54211">
    <property type="entry name" value="Ribosomal protein S5 domain 2-like"/>
    <property type="match status" value="1"/>
</dbReference>
<dbReference type="EC" id="2.7.1.148" evidence="2 9"/>
<feature type="domain" description="GHMP kinase C-terminal" evidence="11">
    <location>
        <begin position="204"/>
        <end position="276"/>
    </location>
</feature>
<gene>
    <name evidence="9" type="primary">ispE</name>
    <name evidence="12" type="ORF">ENL39_05230</name>
</gene>
<name>A0A7V5I1U3_UNCAE</name>
<dbReference type="GO" id="GO:0005524">
    <property type="term" value="F:ATP binding"/>
    <property type="evidence" value="ECO:0007669"/>
    <property type="project" value="UniProtKB-UniRule"/>
</dbReference>
<feature type="binding site" evidence="9">
    <location>
        <begin position="94"/>
        <end position="104"/>
    </location>
    <ligand>
        <name>ATP</name>
        <dbReference type="ChEBI" id="CHEBI:30616"/>
    </ligand>
</feature>
<dbReference type="InterPro" id="IPR006204">
    <property type="entry name" value="GHMP_kinase_N_dom"/>
</dbReference>
<dbReference type="InterPro" id="IPR004424">
    <property type="entry name" value="IspE"/>
</dbReference>
<dbReference type="InterPro" id="IPR020568">
    <property type="entry name" value="Ribosomal_Su5_D2-typ_SF"/>
</dbReference>
<keyword evidence="7 9" id="KW-0067">ATP-binding</keyword>
<dbReference type="UniPathway" id="UPA00056">
    <property type="reaction ID" value="UER00094"/>
</dbReference>
<organism evidence="12">
    <name type="scientific">Aerophobetes bacterium</name>
    <dbReference type="NCBI Taxonomy" id="2030807"/>
    <lineage>
        <taxon>Bacteria</taxon>
        <taxon>Candidatus Aerophobota</taxon>
    </lineage>
</organism>
<evidence type="ECO:0000259" key="10">
    <source>
        <dbReference type="Pfam" id="PF00288"/>
    </source>
</evidence>
<dbReference type="HAMAP" id="MF_00061">
    <property type="entry name" value="IspE"/>
    <property type="match status" value="1"/>
</dbReference>
<dbReference type="AlphaFoldDB" id="A0A7V5I1U3"/>
<keyword evidence="9" id="KW-0414">Isoprene biosynthesis</keyword>
<accession>A0A7V5I1U3</accession>
<evidence type="ECO:0000259" key="11">
    <source>
        <dbReference type="Pfam" id="PF08544"/>
    </source>
</evidence>
<proteinExistence type="inferred from homology"/>
<dbReference type="PANTHER" id="PTHR43527">
    <property type="entry name" value="4-DIPHOSPHOCYTIDYL-2-C-METHYL-D-ERYTHRITOL KINASE, CHLOROPLASTIC"/>
    <property type="match status" value="1"/>
</dbReference>
<dbReference type="PIRSF" id="PIRSF010376">
    <property type="entry name" value="IspE"/>
    <property type="match status" value="1"/>
</dbReference>
<comment type="similarity">
    <text evidence="1 9">Belongs to the GHMP kinase family. IspE subfamily.</text>
</comment>
<dbReference type="EMBL" id="DRTT01000143">
    <property type="protein sequence ID" value="HHF98872.1"/>
    <property type="molecule type" value="Genomic_DNA"/>
</dbReference>
<keyword evidence="6 9" id="KW-0418">Kinase</keyword>
<dbReference type="PRINTS" id="PR00958">
    <property type="entry name" value="HOMSERKINASE"/>
</dbReference>
<dbReference type="Pfam" id="PF00288">
    <property type="entry name" value="GHMP_kinases_N"/>
    <property type="match status" value="1"/>
</dbReference>
<evidence type="ECO:0000256" key="7">
    <source>
        <dbReference type="ARBA" id="ARBA00022840"/>
    </source>
</evidence>
<evidence type="ECO:0000256" key="4">
    <source>
        <dbReference type="ARBA" id="ARBA00022679"/>
    </source>
</evidence>
<evidence type="ECO:0000256" key="1">
    <source>
        <dbReference type="ARBA" id="ARBA00009684"/>
    </source>
</evidence>
<evidence type="ECO:0000256" key="5">
    <source>
        <dbReference type="ARBA" id="ARBA00022741"/>
    </source>
</evidence>
<sequence length="292" mass="32179">MKTITLKAPAKINLYLDVLGKREDGYHEIESIAQSITFYDILSFEKIKKGIEIVCPNLDISEEKENLVYKAVKLFFDFTGISPGVRVILKKKIPLGAGLGGGSSDAATTLLALNELFDAKISLSSLLAISSKIGTDVPFCVMRGTALLKGKGEKIYPLPSLKEGWVVLVYPNIKISTSWAYSQIGQNFQKGKIKESRLKIENLKKGIEKEQLKGIREILYNRLEEVVIEEYPLIGEIKKELIKRGAKGALMSGSGSTVFALSESKKEAEKLKKHLQGKGTIYIAQPTDGKSL</sequence>
<dbReference type="InterPro" id="IPR013750">
    <property type="entry name" value="GHMP_kinase_C_dom"/>
</dbReference>
<feature type="domain" description="GHMP kinase N-terminal" evidence="10">
    <location>
        <begin position="66"/>
        <end position="144"/>
    </location>
</feature>
<dbReference type="SUPFAM" id="SSF55060">
    <property type="entry name" value="GHMP Kinase, C-terminal domain"/>
    <property type="match status" value="1"/>
</dbReference>
<dbReference type="GO" id="GO:0016114">
    <property type="term" value="P:terpenoid biosynthetic process"/>
    <property type="evidence" value="ECO:0007669"/>
    <property type="project" value="UniProtKB-UniRule"/>
</dbReference>
<feature type="active site" evidence="9">
    <location>
        <position position="136"/>
    </location>
</feature>